<evidence type="ECO:0000256" key="5">
    <source>
        <dbReference type="ARBA" id="ARBA00038359"/>
    </source>
</evidence>
<keyword evidence="3 7" id="KW-1133">Transmembrane helix</keyword>
<dbReference type="Pfam" id="PF20684">
    <property type="entry name" value="Fung_rhodopsin"/>
    <property type="match status" value="1"/>
</dbReference>
<feature type="transmembrane region" description="Helical" evidence="7">
    <location>
        <begin position="105"/>
        <end position="130"/>
    </location>
</feature>
<proteinExistence type="inferred from homology"/>
<organism evidence="9 10">
    <name type="scientific">Chaetomium globosum (strain ATCC 6205 / CBS 148.51 / DSM 1962 / NBRC 6347 / NRRL 1970)</name>
    <name type="common">Soil fungus</name>
    <dbReference type="NCBI Taxonomy" id="306901"/>
    <lineage>
        <taxon>Eukaryota</taxon>
        <taxon>Fungi</taxon>
        <taxon>Dikarya</taxon>
        <taxon>Ascomycota</taxon>
        <taxon>Pezizomycotina</taxon>
        <taxon>Sordariomycetes</taxon>
        <taxon>Sordariomycetidae</taxon>
        <taxon>Sordariales</taxon>
        <taxon>Chaetomiaceae</taxon>
        <taxon>Chaetomium</taxon>
    </lineage>
</organism>
<dbReference type="VEuPathDB" id="FungiDB:CHGG_05408"/>
<dbReference type="EMBL" id="CH408031">
    <property type="protein sequence ID" value="EAQ88789.1"/>
    <property type="molecule type" value="Genomic_DNA"/>
</dbReference>
<comment type="subcellular location">
    <subcellularLocation>
        <location evidence="1">Membrane</location>
        <topology evidence="1">Multi-pass membrane protein</topology>
    </subcellularLocation>
</comment>
<feature type="domain" description="Rhodopsin" evidence="8">
    <location>
        <begin position="46"/>
        <end position="226"/>
    </location>
</feature>
<gene>
    <name evidence="9" type="ORF">CHGG_05408</name>
</gene>
<dbReference type="GeneID" id="4390257"/>
<dbReference type="GO" id="GO:0016020">
    <property type="term" value="C:membrane"/>
    <property type="evidence" value="ECO:0007669"/>
    <property type="project" value="UniProtKB-SubCell"/>
</dbReference>
<dbReference type="Proteomes" id="UP000001056">
    <property type="component" value="Unassembled WGS sequence"/>
</dbReference>
<dbReference type="AlphaFoldDB" id="Q2H7F7"/>
<accession>Q2H7F7</accession>
<dbReference type="PANTHER" id="PTHR33048:SF57">
    <property type="entry name" value="INTEGRAL MEMBRANE PROTEIN-RELATED"/>
    <property type="match status" value="1"/>
</dbReference>
<evidence type="ECO:0000259" key="8">
    <source>
        <dbReference type="Pfam" id="PF20684"/>
    </source>
</evidence>
<evidence type="ECO:0000256" key="3">
    <source>
        <dbReference type="ARBA" id="ARBA00022989"/>
    </source>
</evidence>
<feature type="region of interest" description="Disordered" evidence="6">
    <location>
        <begin position="381"/>
        <end position="500"/>
    </location>
</feature>
<evidence type="ECO:0000256" key="6">
    <source>
        <dbReference type="SAM" id="MobiDB-lite"/>
    </source>
</evidence>
<name>Q2H7F7_CHAGB</name>
<reference evidence="10" key="1">
    <citation type="journal article" date="2015" name="Genome Announc.">
        <title>Draft genome sequence of the cellulolytic fungus Chaetomium globosum.</title>
        <authorList>
            <person name="Cuomo C.A."/>
            <person name="Untereiner W.A."/>
            <person name="Ma L.-J."/>
            <person name="Grabherr M."/>
            <person name="Birren B.W."/>
        </authorList>
    </citation>
    <scope>NUCLEOTIDE SEQUENCE [LARGE SCALE GENOMIC DNA]</scope>
    <source>
        <strain evidence="10">ATCC 6205 / CBS 148.51 / DSM 1962 / NBRC 6347 / NRRL 1970</strain>
    </source>
</reference>
<evidence type="ECO:0000256" key="1">
    <source>
        <dbReference type="ARBA" id="ARBA00004141"/>
    </source>
</evidence>
<evidence type="ECO:0000256" key="4">
    <source>
        <dbReference type="ARBA" id="ARBA00023136"/>
    </source>
</evidence>
<sequence length="500" mass="55122">MALPLGAIQVVVVSYTATTLSIVALALRLWSKNIQCRHMAFHNHMVCVSMAFTAGARRGTIDKRAKHEIINSYSCQHSSFGRPPTPCVNISILSLYTSLFPSWRFILLCYGTMVVTLAYFISVLVETFVLCNPVQYNWDKTIAGTCEGQNIAYLISGITNLVIGVFVIAMLMPMLFGLHMSLRKRLGVIEMFSLGGVHITVSREWAVRTVLNDTEEFSGAIPSASWCPFFRLSENPRYRVLMLEASGVHNSADLRVQIPAPYKALVHGRRLGSIPYQTTAPTQLEKGCHQPGQGAGWVECHQWARLCPTDKEPNGRPGDIGQSGLTWDALRPYLLSDAPLLAKQAIYVVQVVVGVGETCRTTTSAALATGREMAWKLMTRLHGRSLTPSATTCKSTRRAGPGRSPRSEFTPLHVRLPARAGPRAQQDAARASEEQPPPRQEQRHYDQPALPPAHAGPFTQHRQEDAVGPLNPVRGPPSTSRHRRPRAPDPPSPSLESRFP</sequence>
<keyword evidence="2 7" id="KW-0812">Transmembrane</keyword>
<dbReference type="RefSeq" id="XP_001221503.1">
    <property type="nucleotide sequence ID" value="XM_001221502.1"/>
</dbReference>
<dbReference type="PANTHER" id="PTHR33048">
    <property type="entry name" value="PTH11-LIKE INTEGRAL MEMBRANE PROTEIN (AFU_ORTHOLOGUE AFUA_5G11245)"/>
    <property type="match status" value="1"/>
</dbReference>
<comment type="similarity">
    <text evidence="5">Belongs to the SAT4 family.</text>
</comment>
<keyword evidence="4 7" id="KW-0472">Membrane</keyword>
<feature type="transmembrane region" description="Helical" evidence="7">
    <location>
        <begin position="6"/>
        <end position="30"/>
    </location>
</feature>
<protein>
    <recommendedName>
        <fullName evidence="8">Rhodopsin domain-containing protein</fullName>
    </recommendedName>
</protein>
<dbReference type="HOGENOM" id="CLU_545114_0_0_1"/>
<evidence type="ECO:0000313" key="10">
    <source>
        <dbReference type="Proteomes" id="UP000001056"/>
    </source>
</evidence>
<keyword evidence="10" id="KW-1185">Reference proteome</keyword>
<evidence type="ECO:0000313" key="9">
    <source>
        <dbReference type="EMBL" id="EAQ88789.1"/>
    </source>
</evidence>
<dbReference type="InParanoid" id="Q2H7F7"/>
<evidence type="ECO:0000256" key="2">
    <source>
        <dbReference type="ARBA" id="ARBA00022692"/>
    </source>
</evidence>
<dbReference type="InterPro" id="IPR052337">
    <property type="entry name" value="SAT4-like"/>
</dbReference>
<dbReference type="InterPro" id="IPR049326">
    <property type="entry name" value="Rhodopsin_dom_fungi"/>
</dbReference>
<evidence type="ECO:0000256" key="7">
    <source>
        <dbReference type="SAM" id="Phobius"/>
    </source>
</evidence>
<feature type="transmembrane region" description="Helical" evidence="7">
    <location>
        <begin position="150"/>
        <end position="176"/>
    </location>
</feature>
<dbReference type="OrthoDB" id="5393606at2759"/>